<evidence type="ECO:0000313" key="3">
    <source>
        <dbReference type="Proteomes" id="UP000031572"/>
    </source>
</evidence>
<dbReference type="Pfam" id="PF11604">
    <property type="entry name" value="CusF_Ec"/>
    <property type="match status" value="1"/>
</dbReference>
<dbReference type="RefSeq" id="WP_040040427.1">
    <property type="nucleotide sequence ID" value="NZ_JWJG01000028.1"/>
</dbReference>
<dbReference type="AlphaFoldDB" id="A0A0C2BU85"/>
<dbReference type="EMBL" id="JWJG01000028">
    <property type="protein sequence ID" value="KIF81606.1"/>
    <property type="molecule type" value="Genomic_DNA"/>
</dbReference>
<dbReference type="InterPro" id="IPR042230">
    <property type="entry name" value="CusF_sf"/>
</dbReference>
<dbReference type="Proteomes" id="UP000031572">
    <property type="component" value="Unassembled WGS sequence"/>
</dbReference>
<keyword evidence="3" id="KW-1185">Reference proteome</keyword>
<proteinExistence type="predicted"/>
<feature type="chain" id="PRO_5002146783" description="RND transporter" evidence="1">
    <location>
        <begin position="26"/>
        <end position="119"/>
    </location>
</feature>
<keyword evidence="1" id="KW-0732">Signal</keyword>
<name>A0A0C2BU85_9BURK</name>
<dbReference type="InterPro" id="IPR021647">
    <property type="entry name" value="CusF_Ec"/>
</dbReference>
<dbReference type="Gene3D" id="2.40.50.320">
    <property type="entry name" value="Copper binding periplasmic protein CusF"/>
    <property type="match status" value="1"/>
</dbReference>
<dbReference type="STRING" id="709839.TSA66_13605"/>
<evidence type="ECO:0008006" key="4">
    <source>
        <dbReference type="Google" id="ProtNLM"/>
    </source>
</evidence>
<feature type="signal peptide" evidence="1">
    <location>
        <begin position="1"/>
        <end position="25"/>
    </location>
</feature>
<reference evidence="2 3" key="1">
    <citation type="submission" date="2014-12" db="EMBL/GenBank/DDBJ databases">
        <title>Denitrispirillum autotrophicum gen. nov., sp. nov., Denitrifying, Facultatively Autotrophic Bacteria Isolated from Rice Paddy Soil.</title>
        <authorList>
            <person name="Ishii S."/>
            <person name="Ashida N."/>
            <person name="Ohno H."/>
            <person name="Otsuka S."/>
            <person name="Yokota A."/>
            <person name="Senoo K."/>
        </authorList>
    </citation>
    <scope>NUCLEOTIDE SEQUENCE [LARGE SCALE GENOMIC DNA]</scope>
    <source>
        <strain evidence="2 3">TSA66</strain>
    </source>
</reference>
<protein>
    <recommendedName>
        <fullName evidence="4">RND transporter</fullName>
    </recommendedName>
</protein>
<comment type="caution">
    <text evidence="2">The sequence shown here is derived from an EMBL/GenBank/DDBJ whole genome shotgun (WGS) entry which is preliminary data.</text>
</comment>
<evidence type="ECO:0000256" key="1">
    <source>
        <dbReference type="SAM" id="SignalP"/>
    </source>
</evidence>
<dbReference type="OrthoDB" id="9180744at2"/>
<evidence type="ECO:0000313" key="2">
    <source>
        <dbReference type="EMBL" id="KIF81606.1"/>
    </source>
</evidence>
<organism evidence="2 3">
    <name type="scientific">Noviherbaspirillum autotrophicum</name>
    <dbReference type="NCBI Taxonomy" id="709839"/>
    <lineage>
        <taxon>Bacteria</taxon>
        <taxon>Pseudomonadati</taxon>
        <taxon>Pseudomonadota</taxon>
        <taxon>Betaproteobacteria</taxon>
        <taxon>Burkholderiales</taxon>
        <taxon>Oxalobacteraceae</taxon>
        <taxon>Noviherbaspirillum</taxon>
    </lineage>
</organism>
<accession>A0A0C2BU85</accession>
<sequence>MKTLNQFSFTAALVLSFAALPLANAADSMHDHDMGMHSMSTSMADGKMSEGEIKKVDKEAGKITIKHGELKNLLMPGMTMAFRVKDAAMLDQVKSGDKVSFAADKVGGQLVISKIELKK</sequence>
<gene>
    <name evidence="2" type="ORF">TSA66_13605</name>
</gene>